<accession>A0A0U1NLR2</accession>
<keyword evidence="2" id="KW-1185">Reference proteome</keyword>
<evidence type="ECO:0000313" key="1">
    <source>
        <dbReference type="EMBL" id="CRK75675.1"/>
    </source>
</evidence>
<organism evidence="1 2">
    <name type="scientific">Nereida ignava</name>
    <dbReference type="NCBI Taxonomy" id="282199"/>
    <lineage>
        <taxon>Bacteria</taxon>
        <taxon>Pseudomonadati</taxon>
        <taxon>Pseudomonadota</taxon>
        <taxon>Alphaproteobacteria</taxon>
        <taxon>Rhodobacterales</taxon>
        <taxon>Roseobacteraceae</taxon>
        <taxon>Nereida</taxon>
    </lineage>
</organism>
<dbReference type="Proteomes" id="UP000048949">
    <property type="component" value="Unassembled WGS sequence"/>
</dbReference>
<reference evidence="1 2" key="1">
    <citation type="submission" date="2015-04" db="EMBL/GenBank/DDBJ databases">
        <authorList>
            <person name="Syromyatnikov M.Y."/>
            <person name="Popov V.N."/>
        </authorList>
    </citation>
    <scope>NUCLEOTIDE SEQUENCE [LARGE SCALE GENOMIC DNA]</scope>
    <source>
        <strain evidence="1 2">CECT 5292</strain>
    </source>
</reference>
<proteinExistence type="predicted"/>
<evidence type="ECO:0000313" key="2">
    <source>
        <dbReference type="Proteomes" id="UP000048949"/>
    </source>
</evidence>
<gene>
    <name evidence="1" type="ORF">NIG5292_01726</name>
</gene>
<protein>
    <submittedName>
        <fullName evidence="1">Uncharacterized protein</fullName>
    </submittedName>
</protein>
<dbReference type="EMBL" id="CVQV01000008">
    <property type="protein sequence ID" value="CRK75675.1"/>
    <property type="molecule type" value="Genomic_DNA"/>
</dbReference>
<name>A0A0U1NLR2_9RHOB</name>
<dbReference type="AlphaFoldDB" id="A0A0U1NLR2"/>
<sequence length="33" mass="3550">MSGGLSHNRDTGCFDAPAPPLYSLFRVQGIQVD</sequence>